<organism evidence="1 2">
    <name type="scientific">Nonlabens spongiae</name>
    <dbReference type="NCBI Taxonomy" id="331648"/>
    <lineage>
        <taxon>Bacteria</taxon>
        <taxon>Pseudomonadati</taxon>
        <taxon>Bacteroidota</taxon>
        <taxon>Flavobacteriia</taxon>
        <taxon>Flavobacteriales</taxon>
        <taxon>Flavobacteriaceae</taxon>
        <taxon>Nonlabens</taxon>
    </lineage>
</organism>
<gene>
    <name evidence="1" type="ORF">BST97_02535</name>
</gene>
<dbReference type="OrthoDB" id="981199at2"/>
<dbReference type="RefSeq" id="WP_085765767.1">
    <property type="nucleotide sequence ID" value="NZ_CP019344.1"/>
</dbReference>
<dbReference type="Pfam" id="PF07606">
    <property type="entry name" value="DUF1569"/>
    <property type="match status" value="1"/>
</dbReference>
<sequence>MQALKKLENQLAELHSYIELGNQNANNVSKVGTYWHIDHSLNVIKGIIQTLEESNPKNYAPKFSFWKWVVMTFKTIPRGKGKAPKQTLSAQEATHNSLLEKHASTIEEVAEIPAIDENKIFKHPLFGWMKKKETVKFITIHTHHHLKIIRDIVKKN</sequence>
<evidence type="ECO:0008006" key="3">
    <source>
        <dbReference type="Google" id="ProtNLM"/>
    </source>
</evidence>
<protein>
    <recommendedName>
        <fullName evidence="3">DUF1569 domain-containing protein</fullName>
    </recommendedName>
</protein>
<name>A0A1W6MHI2_9FLAO</name>
<dbReference type="InterPro" id="IPR011463">
    <property type="entry name" value="DUF1569"/>
</dbReference>
<accession>A0A1W6MHI2</accession>
<keyword evidence="2" id="KW-1185">Reference proteome</keyword>
<dbReference type="AlphaFoldDB" id="A0A1W6MHI2"/>
<dbReference type="InterPro" id="IPR034660">
    <property type="entry name" value="DinB/YfiT-like"/>
</dbReference>
<dbReference type="STRING" id="331648.BST97_02535"/>
<dbReference type="Gene3D" id="1.20.120.450">
    <property type="entry name" value="dinb family like domain"/>
    <property type="match status" value="1"/>
</dbReference>
<reference evidence="1 2" key="1">
    <citation type="submission" date="2016-11" db="EMBL/GenBank/DDBJ databases">
        <title>Trade-off between light-utilization and light-protection in marine flavobacteria.</title>
        <authorList>
            <person name="Kumagai Y."/>
        </authorList>
    </citation>
    <scope>NUCLEOTIDE SEQUENCE [LARGE SCALE GENOMIC DNA]</scope>
    <source>
        <strain evidence="1 2">JCM 13191</strain>
    </source>
</reference>
<evidence type="ECO:0000313" key="1">
    <source>
        <dbReference type="EMBL" id="ARN76966.1"/>
    </source>
</evidence>
<dbReference type="EMBL" id="CP019344">
    <property type="protein sequence ID" value="ARN76966.1"/>
    <property type="molecule type" value="Genomic_DNA"/>
</dbReference>
<dbReference type="Proteomes" id="UP000193431">
    <property type="component" value="Chromosome"/>
</dbReference>
<evidence type="ECO:0000313" key="2">
    <source>
        <dbReference type="Proteomes" id="UP000193431"/>
    </source>
</evidence>
<dbReference type="SUPFAM" id="SSF109854">
    <property type="entry name" value="DinB/YfiT-like putative metalloenzymes"/>
    <property type="match status" value="1"/>
</dbReference>
<proteinExistence type="predicted"/>